<name>A0ACB8BV01_9AGAM</name>
<gene>
    <name evidence="1" type="ORF">BV22DRAFT_141418</name>
</gene>
<proteinExistence type="predicted"/>
<accession>A0ACB8BV01</accession>
<comment type="caution">
    <text evidence="1">The sequence shown here is derived from an EMBL/GenBank/DDBJ whole genome shotgun (WGS) entry which is preliminary data.</text>
</comment>
<keyword evidence="2" id="KW-1185">Reference proteome</keyword>
<dbReference type="EMBL" id="MU266343">
    <property type="protein sequence ID" value="KAH7929277.1"/>
    <property type="molecule type" value="Genomic_DNA"/>
</dbReference>
<protein>
    <submittedName>
        <fullName evidence="1">Uncharacterized protein</fullName>
    </submittedName>
</protein>
<dbReference type="Proteomes" id="UP000790709">
    <property type="component" value="Unassembled WGS sequence"/>
</dbReference>
<evidence type="ECO:0000313" key="1">
    <source>
        <dbReference type="EMBL" id="KAH7929277.1"/>
    </source>
</evidence>
<sequence length="169" mass="18801">MMSMTSRTCPPSVLPHPLCSPRSESKSPPRRRPTIDIERIKRPLPHRDLLFRHRLSRIVYHRVKQSAHAPPPHHKHKHTLTKTPPLTPPLVEELHIRRGELRSRRPHPRPHEVAVKVPDVEAPAGVAPRADERLVLQPSAVRPGVEVEAPGAEGGGGRLEVAFRGGEGG</sequence>
<reference evidence="1" key="1">
    <citation type="journal article" date="2021" name="New Phytol.">
        <title>Evolutionary innovations through gain and loss of genes in the ectomycorrhizal Boletales.</title>
        <authorList>
            <person name="Wu G."/>
            <person name="Miyauchi S."/>
            <person name="Morin E."/>
            <person name="Kuo A."/>
            <person name="Drula E."/>
            <person name="Varga T."/>
            <person name="Kohler A."/>
            <person name="Feng B."/>
            <person name="Cao Y."/>
            <person name="Lipzen A."/>
            <person name="Daum C."/>
            <person name="Hundley H."/>
            <person name="Pangilinan J."/>
            <person name="Johnson J."/>
            <person name="Barry K."/>
            <person name="LaButti K."/>
            <person name="Ng V."/>
            <person name="Ahrendt S."/>
            <person name="Min B."/>
            <person name="Choi I.G."/>
            <person name="Park H."/>
            <person name="Plett J.M."/>
            <person name="Magnuson J."/>
            <person name="Spatafora J.W."/>
            <person name="Nagy L.G."/>
            <person name="Henrissat B."/>
            <person name="Grigoriev I.V."/>
            <person name="Yang Z.L."/>
            <person name="Xu J."/>
            <person name="Martin F.M."/>
        </authorList>
    </citation>
    <scope>NUCLEOTIDE SEQUENCE</scope>
    <source>
        <strain evidence="1">KUC20120723A-06</strain>
    </source>
</reference>
<organism evidence="1 2">
    <name type="scientific">Leucogyrophana mollusca</name>
    <dbReference type="NCBI Taxonomy" id="85980"/>
    <lineage>
        <taxon>Eukaryota</taxon>
        <taxon>Fungi</taxon>
        <taxon>Dikarya</taxon>
        <taxon>Basidiomycota</taxon>
        <taxon>Agaricomycotina</taxon>
        <taxon>Agaricomycetes</taxon>
        <taxon>Agaricomycetidae</taxon>
        <taxon>Boletales</taxon>
        <taxon>Boletales incertae sedis</taxon>
        <taxon>Leucogyrophana</taxon>
    </lineage>
</organism>
<evidence type="ECO:0000313" key="2">
    <source>
        <dbReference type="Proteomes" id="UP000790709"/>
    </source>
</evidence>